<dbReference type="InterPro" id="IPR007607">
    <property type="entry name" value="BacA/B"/>
</dbReference>
<reference evidence="2 3" key="1">
    <citation type="journal article" date="2010" name="Stand. Genomic Sci.">
        <title>Complete genome sequence of Desulfarculus baarsii type strain (2st14).</title>
        <authorList>
            <person name="Sun H."/>
            <person name="Spring S."/>
            <person name="Lapidus A."/>
            <person name="Davenport K."/>
            <person name="Del Rio T.G."/>
            <person name="Tice H."/>
            <person name="Nolan M."/>
            <person name="Copeland A."/>
            <person name="Cheng J.F."/>
            <person name="Lucas S."/>
            <person name="Tapia R."/>
            <person name="Goodwin L."/>
            <person name="Pitluck S."/>
            <person name="Ivanova N."/>
            <person name="Pagani I."/>
            <person name="Mavromatis K."/>
            <person name="Ovchinnikova G."/>
            <person name="Pati A."/>
            <person name="Chen A."/>
            <person name="Palaniappan K."/>
            <person name="Hauser L."/>
            <person name="Chang Y.J."/>
            <person name="Jeffries C.D."/>
            <person name="Detter J.C."/>
            <person name="Han C."/>
            <person name="Rohde M."/>
            <person name="Brambilla E."/>
            <person name="Goker M."/>
            <person name="Woyke T."/>
            <person name="Bristow J."/>
            <person name="Eisen J.A."/>
            <person name="Markowitz V."/>
            <person name="Hugenholtz P."/>
            <person name="Kyrpides N.C."/>
            <person name="Klenk H.P."/>
            <person name="Land M."/>
        </authorList>
    </citation>
    <scope>NUCLEOTIDE SEQUENCE [LARGE SCALE GENOMIC DNA]</scope>
    <source>
        <strain evidence="3">ATCC 33931 / DSM 2075 / LMG 7858 / VKM B-1802 / 2st14</strain>
    </source>
</reference>
<dbReference type="EMBL" id="CP002085">
    <property type="protein sequence ID" value="ADK83658.1"/>
    <property type="molecule type" value="Genomic_DNA"/>
</dbReference>
<evidence type="ECO:0008006" key="4">
    <source>
        <dbReference type="Google" id="ProtNLM"/>
    </source>
</evidence>
<dbReference type="AlphaFoldDB" id="E1QGE6"/>
<proteinExistence type="inferred from homology"/>
<dbReference type="PANTHER" id="PTHR35024:SF4">
    <property type="entry name" value="POLYMER-FORMING CYTOSKELETAL PROTEIN"/>
    <property type="match status" value="1"/>
</dbReference>
<dbReference type="OrthoDB" id="9789407at2"/>
<keyword evidence="3" id="KW-1185">Reference proteome</keyword>
<evidence type="ECO:0000313" key="2">
    <source>
        <dbReference type="EMBL" id="ADK83658.1"/>
    </source>
</evidence>
<dbReference type="Proteomes" id="UP000009047">
    <property type="component" value="Chromosome"/>
</dbReference>
<dbReference type="Pfam" id="PF04519">
    <property type="entry name" value="Bactofilin"/>
    <property type="match status" value="1"/>
</dbReference>
<accession>E1QGE6</accession>
<protein>
    <recommendedName>
        <fullName evidence="4">Polymer-forming cytoskeletal protein</fullName>
    </recommendedName>
</protein>
<organism evidence="2 3">
    <name type="scientific">Desulfarculus baarsii (strain ATCC 33931 / DSM 2075 / LMG 7858 / VKM B-1802 / 2st14)</name>
    <dbReference type="NCBI Taxonomy" id="644282"/>
    <lineage>
        <taxon>Bacteria</taxon>
        <taxon>Pseudomonadati</taxon>
        <taxon>Thermodesulfobacteriota</taxon>
        <taxon>Desulfarculia</taxon>
        <taxon>Desulfarculales</taxon>
        <taxon>Desulfarculaceae</taxon>
        <taxon>Desulfarculus</taxon>
    </lineage>
</organism>
<dbReference type="HOGENOM" id="CLU_072799_4_0_7"/>
<gene>
    <name evidence="2" type="ordered locus">Deba_0282</name>
</gene>
<dbReference type="eggNOG" id="COG1664">
    <property type="taxonomic scope" value="Bacteria"/>
</dbReference>
<comment type="similarity">
    <text evidence="1">Belongs to the bactofilin family.</text>
</comment>
<name>E1QGE6_DESB2</name>
<sequence length="131" mass="13471">MRRRRGSSSGEVSVLLGGASNIEGKLNFKGQARLDGVFKGEIVGEGTLIVGPGANVEARILATAVEISGVVVGDIEATERIELRAPGKLVGNIVAPLVVMDEGVVFEGNCRMAGDGGDSSPKVRLIAGDNK</sequence>
<dbReference type="STRING" id="644282.Deba_0282"/>
<dbReference type="KEGG" id="dbr:Deba_0282"/>
<dbReference type="PANTHER" id="PTHR35024">
    <property type="entry name" value="HYPOTHETICAL CYTOSOLIC PROTEIN"/>
    <property type="match status" value="1"/>
</dbReference>
<evidence type="ECO:0000256" key="1">
    <source>
        <dbReference type="ARBA" id="ARBA00044755"/>
    </source>
</evidence>
<evidence type="ECO:0000313" key="3">
    <source>
        <dbReference type="Proteomes" id="UP000009047"/>
    </source>
</evidence>
<dbReference type="RefSeq" id="WP_013257114.1">
    <property type="nucleotide sequence ID" value="NC_014365.1"/>
</dbReference>